<accession>A0A8D8TJ19</accession>
<dbReference type="SMART" id="SM00355">
    <property type="entry name" value="ZnF_C2H2"/>
    <property type="match status" value="12"/>
</dbReference>
<dbReference type="GO" id="GO:0030674">
    <property type="term" value="F:protein-macromolecule adaptor activity"/>
    <property type="evidence" value="ECO:0007669"/>
    <property type="project" value="UniProtKB-ARBA"/>
</dbReference>
<dbReference type="Pfam" id="PF00096">
    <property type="entry name" value="zf-C2H2"/>
    <property type="match status" value="5"/>
</dbReference>
<keyword evidence="3 5" id="KW-0863">Zinc-finger</keyword>
<evidence type="ECO:0000313" key="8">
    <source>
        <dbReference type="EMBL" id="CAG6688748.1"/>
    </source>
</evidence>
<dbReference type="InterPro" id="IPR013087">
    <property type="entry name" value="Znf_C2H2_type"/>
</dbReference>
<reference evidence="8" key="1">
    <citation type="submission" date="2021-05" db="EMBL/GenBank/DDBJ databases">
        <authorList>
            <person name="Alioto T."/>
            <person name="Alioto T."/>
            <person name="Gomez Garrido J."/>
        </authorList>
    </citation>
    <scope>NUCLEOTIDE SEQUENCE</scope>
</reference>
<evidence type="ECO:0000256" key="6">
    <source>
        <dbReference type="SAM" id="SignalP"/>
    </source>
</evidence>
<evidence type="ECO:0000256" key="2">
    <source>
        <dbReference type="ARBA" id="ARBA00022737"/>
    </source>
</evidence>
<dbReference type="EMBL" id="HBUF01288474">
    <property type="protein sequence ID" value="CAG6688748.1"/>
    <property type="molecule type" value="Transcribed_RNA"/>
</dbReference>
<dbReference type="PROSITE" id="PS50157">
    <property type="entry name" value="ZINC_FINGER_C2H2_2"/>
    <property type="match status" value="9"/>
</dbReference>
<feature type="domain" description="C2H2-type" evidence="7">
    <location>
        <begin position="419"/>
        <end position="447"/>
    </location>
</feature>
<feature type="domain" description="C2H2-type" evidence="7">
    <location>
        <begin position="363"/>
        <end position="390"/>
    </location>
</feature>
<feature type="domain" description="C2H2-type" evidence="7">
    <location>
        <begin position="276"/>
        <end position="305"/>
    </location>
</feature>
<keyword evidence="4" id="KW-0862">Zinc</keyword>
<dbReference type="Gene3D" id="3.30.160.60">
    <property type="entry name" value="Classic Zinc Finger"/>
    <property type="match status" value="6"/>
</dbReference>
<evidence type="ECO:0000256" key="3">
    <source>
        <dbReference type="ARBA" id="ARBA00022771"/>
    </source>
</evidence>
<feature type="signal peptide" evidence="6">
    <location>
        <begin position="1"/>
        <end position="16"/>
    </location>
</feature>
<organism evidence="8">
    <name type="scientific">Cacopsylla melanoneura</name>
    <dbReference type="NCBI Taxonomy" id="428564"/>
    <lineage>
        <taxon>Eukaryota</taxon>
        <taxon>Metazoa</taxon>
        <taxon>Ecdysozoa</taxon>
        <taxon>Arthropoda</taxon>
        <taxon>Hexapoda</taxon>
        <taxon>Insecta</taxon>
        <taxon>Pterygota</taxon>
        <taxon>Neoptera</taxon>
        <taxon>Paraneoptera</taxon>
        <taxon>Hemiptera</taxon>
        <taxon>Sternorrhyncha</taxon>
        <taxon>Psylloidea</taxon>
        <taxon>Psyllidae</taxon>
        <taxon>Psyllinae</taxon>
        <taxon>Cacopsylla</taxon>
    </lineage>
</organism>
<dbReference type="GO" id="GO:0008270">
    <property type="term" value="F:zinc ion binding"/>
    <property type="evidence" value="ECO:0007669"/>
    <property type="project" value="UniProtKB-KW"/>
</dbReference>
<feature type="domain" description="C2H2-type" evidence="7">
    <location>
        <begin position="306"/>
        <end position="334"/>
    </location>
</feature>
<name>A0A8D8TJ19_9HEMI</name>
<keyword evidence="2" id="KW-0677">Repeat</keyword>
<dbReference type="SUPFAM" id="SSF57667">
    <property type="entry name" value="beta-beta-alpha zinc fingers"/>
    <property type="match status" value="5"/>
</dbReference>
<protein>
    <submittedName>
        <fullName evidence="8">Zinc finger protein 573</fullName>
    </submittedName>
</protein>
<proteinExistence type="predicted"/>
<feature type="chain" id="PRO_5036262085" evidence="6">
    <location>
        <begin position="17"/>
        <end position="475"/>
    </location>
</feature>
<feature type="domain" description="C2H2-type" evidence="7">
    <location>
        <begin position="72"/>
        <end position="100"/>
    </location>
</feature>
<feature type="domain" description="C2H2-type" evidence="7">
    <location>
        <begin position="390"/>
        <end position="418"/>
    </location>
</feature>
<feature type="domain" description="C2H2-type" evidence="7">
    <location>
        <begin position="448"/>
        <end position="475"/>
    </location>
</feature>
<keyword evidence="6" id="KW-0732">Signal</keyword>
<dbReference type="FunFam" id="3.30.160.60:FF:000688">
    <property type="entry name" value="zinc finger protein 197 isoform X1"/>
    <property type="match status" value="1"/>
</dbReference>
<evidence type="ECO:0000259" key="7">
    <source>
        <dbReference type="PROSITE" id="PS50157"/>
    </source>
</evidence>
<feature type="domain" description="C2H2-type" evidence="7">
    <location>
        <begin position="194"/>
        <end position="222"/>
    </location>
</feature>
<sequence>MLSLLSLWCCRCMVWACCKCIAKYRSWSQLDVHLLSHGREMVNDVKDDALWCGSCTRSVDTHCNSVDIEDIFLCAHCDQVFSDKLLIELHFKIDHREMFPQTSWFICQVCGSRLFMRLCDIRKHMQDDHCQFHFDVEPSVVSKLQDTMFPCQVCGVLCVLSKYCKQHKSSAKASSSTLSVQTDCTNHADIPNCHSCQKCDESFDNCSTLWSHMLIDHENSEYICNICQLVTFKGLISKPMVTRHMKIIHNINIHLPDANKYLRTQTQVVDNGKVTFKCPAPMCKKTASNIGLLQLHLLSHSDEKLYSCEKCDKHFISRKVLSTHVEYVHGNVEAHVCPTCGRSYKGPRGLVIHMQIHSEEKRYVCNVCGAAFKQSEGLTSHKFMHADKKFICSYCGVSYKHPTYLRAHIKHYHTQPLSQICKFCGKKFNRPDSLKEHVAVFHKSEKSFVCSVCNAAYATNKRLRDHQRRLKHILS</sequence>
<dbReference type="PANTHER" id="PTHR24379">
    <property type="entry name" value="KRAB AND ZINC FINGER DOMAIN-CONTAINING"/>
    <property type="match status" value="1"/>
</dbReference>
<evidence type="ECO:0000256" key="1">
    <source>
        <dbReference type="ARBA" id="ARBA00022723"/>
    </source>
</evidence>
<evidence type="ECO:0000256" key="4">
    <source>
        <dbReference type="ARBA" id="ARBA00022833"/>
    </source>
</evidence>
<feature type="domain" description="C2H2-type" evidence="7">
    <location>
        <begin position="335"/>
        <end position="362"/>
    </location>
</feature>
<dbReference type="InterPro" id="IPR036236">
    <property type="entry name" value="Znf_C2H2_sf"/>
</dbReference>
<dbReference type="EMBL" id="HBUF01288471">
    <property type="protein sequence ID" value="CAG6688742.1"/>
    <property type="molecule type" value="Transcribed_RNA"/>
</dbReference>
<evidence type="ECO:0000256" key="5">
    <source>
        <dbReference type="PROSITE-ProRule" id="PRU00042"/>
    </source>
</evidence>
<keyword evidence="1" id="KW-0479">Metal-binding</keyword>
<dbReference type="PANTHER" id="PTHR24379:SF121">
    <property type="entry name" value="C2H2-TYPE DOMAIN-CONTAINING PROTEIN"/>
    <property type="match status" value="1"/>
</dbReference>
<dbReference type="PROSITE" id="PS00028">
    <property type="entry name" value="ZINC_FINGER_C2H2_1"/>
    <property type="match status" value="9"/>
</dbReference>
<dbReference type="AlphaFoldDB" id="A0A8D8TJ19"/>